<reference evidence="2" key="1">
    <citation type="submission" date="2025-08" db="UniProtKB">
        <authorList>
            <consortium name="Ensembl"/>
        </authorList>
    </citation>
    <scope>IDENTIFICATION</scope>
</reference>
<feature type="compositionally biased region" description="Low complexity" evidence="1">
    <location>
        <begin position="104"/>
        <end position="118"/>
    </location>
</feature>
<dbReference type="OrthoDB" id="10596752at2759"/>
<evidence type="ECO:0000313" key="2">
    <source>
        <dbReference type="Ensembl" id="ENSFTIP00000000024.1"/>
    </source>
</evidence>
<proteinExistence type="predicted"/>
<dbReference type="AlphaFoldDB" id="A0A8C4XIV1"/>
<feature type="compositionally biased region" description="Gly residues" evidence="1">
    <location>
        <begin position="176"/>
        <end position="195"/>
    </location>
</feature>
<organism evidence="2 3">
    <name type="scientific">Falco tinnunculus</name>
    <name type="common">Common kestrel</name>
    <dbReference type="NCBI Taxonomy" id="100819"/>
    <lineage>
        <taxon>Eukaryota</taxon>
        <taxon>Metazoa</taxon>
        <taxon>Chordata</taxon>
        <taxon>Craniata</taxon>
        <taxon>Vertebrata</taxon>
        <taxon>Euteleostomi</taxon>
        <taxon>Archelosauria</taxon>
        <taxon>Archosauria</taxon>
        <taxon>Dinosauria</taxon>
        <taxon>Saurischia</taxon>
        <taxon>Theropoda</taxon>
        <taxon>Coelurosauria</taxon>
        <taxon>Aves</taxon>
        <taxon>Neognathae</taxon>
        <taxon>Neoaves</taxon>
        <taxon>Telluraves</taxon>
        <taxon>Australaves</taxon>
        <taxon>Falconiformes</taxon>
        <taxon>Falconidae</taxon>
        <taxon>Falco</taxon>
    </lineage>
</organism>
<evidence type="ECO:0000313" key="3">
    <source>
        <dbReference type="Proteomes" id="UP000694562"/>
    </source>
</evidence>
<reference evidence="2" key="2">
    <citation type="submission" date="2025-09" db="UniProtKB">
        <authorList>
            <consortium name="Ensembl"/>
        </authorList>
    </citation>
    <scope>IDENTIFICATION</scope>
</reference>
<feature type="region of interest" description="Disordered" evidence="1">
    <location>
        <begin position="101"/>
        <end position="251"/>
    </location>
</feature>
<dbReference type="Proteomes" id="UP000694562">
    <property type="component" value="Unplaced"/>
</dbReference>
<feature type="compositionally biased region" description="Basic residues" evidence="1">
    <location>
        <begin position="196"/>
        <end position="214"/>
    </location>
</feature>
<keyword evidence="3" id="KW-1185">Reference proteome</keyword>
<sequence>MPISSRISLTCLTGFIDNHLGYARESEMNLTAKPSVPSFAGSSRKAFRRHGVSPPAFGRPNAWHPGGLHGTRRRGDRFLGRERARAGGRPGYRAVECWTGAGKPSGARRGPAGSALPGGPLPPQVARRRQANGRLQTPRPGGGRRALTPLPPSPPPACPGAGAGSPERGAGEARAAGGGARGGRGAARAGGAGGRGSRRRRRRWLSRRWRRRRSGGAPARPSSSSPPRRRSGAWTSTPSPASPSTCSARRPPAATISMCGAKVRTAYLFCNLHRITSPPVGKRHSMKYWKKSSNPSDPYLGFQMLMMMHLKNIMQMWKKRNQKLITNRWVSVSSDFLRS</sequence>
<feature type="compositionally biased region" description="Low complexity" evidence="1">
    <location>
        <begin position="164"/>
        <end position="175"/>
    </location>
</feature>
<name>A0A8C4XIV1_FALTI</name>
<dbReference type="Ensembl" id="ENSFTIT00000000028.1">
    <property type="protein sequence ID" value="ENSFTIP00000000024.1"/>
    <property type="gene ID" value="ENSFTIG00000000022.1"/>
</dbReference>
<protein>
    <submittedName>
        <fullName evidence="2">Uncharacterized protein</fullName>
    </submittedName>
</protein>
<accession>A0A8C4XIV1</accession>
<dbReference type="OMA" id="HAADHRW"/>
<feature type="region of interest" description="Disordered" evidence="1">
    <location>
        <begin position="52"/>
        <end position="75"/>
    </location>
</feature>
<feature type="compositionally biased region" description="Low complexity" evidence="1">
    <location>
        <begin position="215"/>
        <end position="251"/>
    </location>
</feature>
<evidence type="ECO:0000256" key="1">
    <source>
        <dbReference type="SAM" id="MobiDB-lite"/>
    </source>
</evidence>
<feature type="compositionally biased region" description="Pro residues" evidence="1">
    <location>
        <begin position="149"/>
        <end position="158"/>
    </location>
</feature>